<dbReference type="OrthoDB" id="9809154at2"/>
<keyword evidence="1" id="KW-0812">Transmembrane</keyword>
<gene>
    <name evidence="2" type="ORF">SAMN05660826_01103</name>
</gene>
<keyword evidence="1" id="KW-1133">Transmembrane helix</keyword>
<dbReference type="EMBL" id="FRCR01000005">
    <property type="protein sequence ID" value="SHM46234.1"/>
    <property type="molecule type" value="Genomic_DNA"/>
</dbReference>
<dbReference type="STRING" id="447595.SAMN05660826_01103"/>
<evidence type="ECO:0000313" key="3">
    <source>
        <dbReference type="Proteomes" id="UP000184375"/>
    </source>
</evidence>
<dbReference type="GO" id="GO:0022857">
    <property type="term" value="F:transmembrane transporter activity"/>
    <property type="evidence" value="ECO:0007669"/>
    <property type="project" value="InterPro"/>
</dbReference>
<dbReference type="Gene3D" id="1.10.1760.20">
    <property type="match status" value="1"/>
</dbReference>
<feature type="transmembrane region" description="Helical" evidence="1">
    <location>
        <begin position="137"/>
        <end position="154"/>
    </location>
</feature>
<reference evidence="3" key="1">
    <citation type="submission" date="2016-11" db="EMBL/GenBank/DDBJ databases">
        <authorList>
            <person name="Varghese N."/>
            <person name="Submissions S."/>
        </authorList>
    </citation>
    <scope>NUCLEOTIDE SEQUENCE [LARGE SCALE GENOMIC DNA]</scope>
    <source>
        <strain evidence="3">DSM 18802</strain>
    </source>
</reference>
<feature type="transmembrane region" description="Helical" evidence="1">
    <location>
        <begin position="61"/>
        <end position="86"/>
    </location>
</feature>
<name>A0A1M7IZI9_9FIRM</name>
<keyword evidence="1" id="KW-0472">Membrane</keyword>
<dbReference type="RefSeq" id="WP_073255856.1">
    <property type="nucleotide sequence ID" value="NZ_FRCR01000005.1"/>
</dbReference>
<sequence length="163" mass="17596">MKKDTKFLTRTALLLALTLMVQYLKMPQIITGSLVNAMLVIAGEMVNPISGVTIGLLTPLIAILVGILKFPPMVPFIMAGNALYVWLYSVQKNTVLKIALPSLAKYAWLSICAVYILKWVGVKVPQPVIQAFTLPQLMTASIGAAVGVAVAVVLKKIDKGEDM</sequence>
<accession>A0A1M7IZI9</accession>
<dbReference type="AlphaFoldDB" id="A0A1M7IZI9"/>
<evidence type="ECO:0008006" key="4">
    <source>
        <dbReference type="Google" id="ProtNLM"/>
    </source>
</evidence>
<dbReference type="Pfam" id="PF12822">
    <property type="entry name" value="ECF_trnsprt"/>
    <property type="match status" value="1"/>
</dbReference>
<proteinExistence type="predicted"/>
<organism evidence="2 3">
    <name type="scientific">Caldanaerovirga acetigignens</name>
    <dbReference type="NCBI Taxonomy" id="447595"/>
    <lineage>
        <taxon>Bacteria</taxon>
        <taxon>Bacillati</taxon>
        <taxon>Bacillota</taxon>
        <taxon>Clostridia</taxon>
        <taxon>Thermosediminibacterales</taxon>
        <taxon>Thermosediminibacteraceae</taxon>
        <taxon>Caldanaerovirga</taxon>
    </lineage>
</organism>
<feature type="transmembrane region" description="Helical" evidence="1">
    <location>
        <begin position="98"/>
        <end position="117"/>
    </location>
</feature>
<evidence type="ECO:0000313" key="2">
    <source>
        <dbReference type="EMBL" id="SHM46234.1"/>
    </source>
</evidence>
<dbReference type="InterPro" id="IPR024529">
    <property type="entry name" value="ECF_trnsprt_substrate-spec"/>
</dbReference>
<evidence type="ECO:0000256" key="1">
    <source>
        <dbReference type="SAM" id="Phobius"/>
    </source>
</evidence>
<protein>
    <recommendedName>
        <fullName evidence="4">ECF transporter S component</fullName>
    </recommendedName>
</protein>
<dbReference type="Proteomes" id="UP000184375">
    <property type="component" value="Unassembled WGS sequence"/>
</dbReference>
<keyword evidence="3" id="KW-1185">Reference proteome</keyword>